<dbReference type="InterPro" id="IPR000210">
    <property type="entry name" value="BTB/POZ_dom"/>
</dbReference>
<comment type="caution">
    <text evidence="3">The sequence shown here is derived from an EMBL/GenBank/DDBJ whole genome shotgun (WGS) entry which is preliminary data.</text>
</comment>
<dbReference type="InterPro" id="IPR036404">
    <property type="entry name" value="Jacalin-like_lectin_dom_sf"/>
</dbReference>
<dbReference type="Pfam" id="PF01419">
    <property type="entry name" value="Jacalin"/>
    <property type="match status" value="1"/>
</dbReference>
<feature type="domain" description="Jacalin-type lectin" evidence="2">
    <location>
        <begin position="3"/>
        <end position="148"/>
    </location>
</feature>
<dbReference type="PROSITE" id="PS50097">
    <property type="entry name" value="BTB"/>
    <property type="match status" value="1"/>
</dbReference>
<name>A0ABR3GEX9_9PEZI</name>
<keyword evidence="4" id="KW-1185">Reference proteome</keyword>
<feature type="domain" description="BTB" evidence="1">
    <location>
        <begin position="192"/>
        <end position="260"/>
    </location>
</feature>
<dbReference type="SMART" id="SM00915">
    <property type="entry name" value="Jacalin"/>
    <property type="match status" value="1"/>
</dbReference>
<proteinExistence type="predicted"/>
<evidence type="ECO:0008006" key="5">
    <source>
        <dbReference type="Google" id="ProtNLM"/>
    </source>
</evidence>
<evidence type="ECO:0000313" key="4">
    <source>
        <dbReference type="Proteomes" id="UP001447188"/>
    </source>
</evidence>
<evidence type="ECO:0000259" key="1">
    <source>
        <dbReference type="PROSITE" id="PS50097"/>
    </source>
</evidence>
<dbReference type="CDD" id="cd18186">
    <property type="entry name" value="BTB_POZ_ZBTB_KLHL-like"/>
    <property type="match status" value="1"/>
</dbReference>
<evidence type="ECO:0000259" key="2">
    <source>
        <dbReference type="PROSITE" id="PS51752"/>
    </source>
</evidence>
<dbReference type="EMBL" id="JBBBZM010000092">
    <property type="protein sequence ID" value="KAL0634524.1"/>
    <property type="molecule type" value="Genomic_DNA"/>
</dbReference>
<dbReference type="SUPFAM" id="SSF51101">
    <property type="entry name" value="Mannose-binding lectins"/>
    <property type="match status" value="1"/>
</dbReference>
<dbReference type="Proteomes" id="UP001447188">
    <property type="component" value="Unassembled WGS sequence"/>
</dbReference>
<dbReference type="PANTHER" id="PTHR47843">
    <property type="entry name" value="BTB DOMAIN-CONTAINING PROTEIN-RELATED"/>
    <property type="match status" value="1"/>
</dbReference>
<reference evidence="3 4" key="1">
    <citation type="submission" date="2024-02" db="EMBL/GenBank/DDBJ databases">
        <title>Discinaceae phylogenomics.</title>
        <authorList>
            <person name="Dirks A.C."/>
            <person name="James T.Y."/>
        </authorList>
    </citation>
    <scope>NUCLEOTIDE SEQUENCE [LARGE SCALE GENOMIC DNA]</scope>
    <source>
        <strain evidence="3 4">ACD0624</strain>
    </source>
</reference>
<dbReference type="SUPFAM" id="SSF54695">
    <property type="entry name" value="POZ domain"/>
    <property type="match status" value="1"/>
</dbReference>
<dbReference type="Gene3D" id="2.100.10.30">
    <property type="entry name" value="Jacalin-like lectin domain"/>
    <property type="match status" value="1"/>
</dbReference>
<dbReference type="InterPro" id="IPR011333">
    <property type="entry name" value="SKP1/BTB/POZ_sf"/>
</dbReference>
<evidence type="ECO:0000313" key="3">
    <source>
        <dbReference type="EMBL" id="KAL0634524.1"/>
    </source>
</evidence>
<organism evidence="3 4">
    <name type="scientific">Discina gigas</name>
    <dbReference type="NCBI Taxonomy" id="1032678"/>
    <lineage>
        <taxon>Eukaryota</taxon>
        <taxon>Fungi</taxon>
        <taxon>Dikarya</taxon>
        <taxon>Ascomycota</taxon>
        <taxon>Pezizomycotina</taxon>
        <taxon>Pezizomycetes</taxon>
        <taxon>Pezizales</taxon>
        <taxon>Discinaceae</taxon>
        <taxon>Discina</taxon>
    </lineage>
</organism>
<accession>A0ABR3GEX9</accession>
<dbReference type="Gene3D" id="3.30.710.10">
    <property type="entry name" value="Potassium Channel Kv1.1, Chain A"/>
    <property type="match status" value="1"/>
</dbReference>
<sequence>MEFFTTEFRGNRSETQFVDFPPSGDLANSTISKIVIQHDDNVFLLQVLVCVYYSWNHGAVVTHGYTGNGSIEMILLPDEFIISIEGRATGEWIKQITFVTTKRRWGPHGGMEGEPFEWGSPAPGARIIALNGTTCQHFLRGLQATFGVKREKLPKTILYEPLSMETTPACDSCSEVGTLISVAKFRSHLMNPVITLSVGEEGVKYHVHEDTLCKLPFFKAALQGKFKEASEKAIAMPEDGPGSVAALIEFLYTGNYTYSYDPTKVQIPEGSTIPAGDFTEGLYHIGVYTVASKYDCKALSGMAVKNFSVVAVGLDNDGAFRLWKVAYSDGLRLSQCKESFAKYDSGGGLVSWAKWLFDNYGDGMEETFDEFPQLAGDLLRVAIGIN</sequence>
<dbReference type="PROSITE" id="PS51752">
    <property type="entry name" value="JACALIN_LECTIN"/>
    <property type="match status" value="1"/>
</dbReference>
<gene>
    <name evidence="3" type="ORF">Q9L58_006543</name>
</gene>
<dbReference type="InterPro" id="IPR001229">
    <property type="entry name" value="Jacalin-like_lectin_dom"/>
</dbReference>
<protein>
    <recommendedName>
        <fullName evidence="5">BTB domain-containing protein</fullName>
    </recommendedName>
</protein>